<name>D0LKJ2_HALO1</name>
<protein>
    <submittedName>
        <fullName evidence="1">Uncharacterized protein</fullName>
    </submittedName>
</protein>
<evidence type="ECO:0000313" key="2">
    <source>
        <dbReference type="Proteomes" id="UP000001880"/>
    </source>
</evidence>
<dbReference type="OrthoDB" id="9134286at2"/>
<sequence length="173" mass="19448">MTAIIDRLKAQARVLHREASAGQASAIARLRAAGVREPEFQRRHCLQTLARELGFRGWSHATQVLGGSPADDYGTLLYPAGCSAYQNIWFAAYGEAREVLEQHHGYLLPYKRHVFIAEPGFVSNLGLDADDPDWQRIGRDWVCPQDPSARARLYERVVLDHQRQRQQAARAAG</sequence>
<dbReference type="eggNOG" id="ENOG50330RD">
    <property type="taxonomic scope" value="Bacteria"/>
</dbReference>
<accession>D0LKJ2</accession>
<reference evidence="1 2" key="1">
    <citation type="journal article" date="2010" name="Stand. Genomic Sci.">
        <title>Complete genome sequence of Haliangium ochraceum type strain (SMP-2).</title>
        <authorList>
            <consortium name="US DOE Joint Genome Institute (JGI-PGF)"/>
            <person name="Ivanova N."/>
            <person name="Daum C."/>
            <person name="Lang E."/>
            <person name="Abt B."/>
            <person name="Kopitz M."/>
            <person name="Saunders E."/>
            <person name="Lapidus A."/>
            <person name="Lucas S."/>
            <person name="Glavina Del Rio T."/>
            <person name="Nolan M."/>
            <person name="Tice H."/>
            <person name="Copeland A."/>
            <person name="Cheng J.F."/>
            <person name="Chen F."/>
            <person name="Bruce D."/>
            <person name="Goodwin L."/>
            <person name="Pitluck S."/>
            <person name="Mavromatis K."/>
            <person name="Pati A."/>
            <person name="Mikhailova N."/>
            <person name="Chen A."/>
            <person name="Palaniappan K."/>
            <person name="Land M."/>
            <person name="Hauser L."/>
            <person name="Chang Y.J."/>
            <person name="Jeffries C.D."/>
            <person name="Detter J.C."/>
            <person name="Brettin T."/>
            <person name="Rohde M."/>
            <person name="Goker M."/>
            <person name="Bristow J."/>
            <person name="Markowitz V."/>
            <person name="Eisen J.A."/>
            <person name="Hugenholtz P."/>
            <person name="Kyrpides N.C."/>
            <person name="Klenk H.P."/>
        </authorList>
    </citation>
    <scope>NUCLEOTIDE SEQUENCE [LARGE SCALE GENOMIC DNA]</scope>
    <source>
        <strain evidence="2">DSM 14365 / CIP 107738 / JCM 11303 / AJ 13395 / SMP-2</strain>
    </source>
</reference>
<organism evidence="1 2">
    <name type="scientific">Haliangium ochraceum (strain DSM 14365 / JCM 11303 / SMP-2)</name>
    <dbReference type="NCBI Taxonomy" id="502025"/>
    <lineage>
        <taxon>Bacteria</taxon>
        <taxon>Pseudomonadati</taxon>
        <taxon>Myxococcota</taxon>
        <taxon>Polyangia</taxon>
        <taxon>Haliangiales</taxon>
        <taxon>Kofleriaceae</taxon>
        <taxon>Haliangium</taxon>
    </lineage>
</organism>
<dbReference type="AlphaFoldDB" id="D0LKJ2"/>
<dbReference type="KEGG" id="hoh:Hoch_2504"/>
<dbReference type="STRING" id="502025.Hoch_2504"/>
<evidence type="ECO:0000313" key="1">
    <source>
        <dbReference type="EMBL" id="ACY15040.1"/>
    </source>
</evidence>
<dbReference type="HOGENOM" id="CLU_128218_0_0_7"/>
<keyword evidence="2" id="KW-1185">Reference proteome</keyword>
<dbReference type="Proteomes" id="UP000001880">
    <property type="component" value="Chromosome"/>
</dbReference>
<gene>
    <name evidence="1" type="ordered locus">Hoch_2504</name>
</gene>
<dbReference type="RefSeq" id="WP_012827648.1">
    <property type="nucleotide sequence ID" value="NC_013440.1"/>
</dbReference>
<proteinExistence type="predicted"/>
<dbReference type="EMBL" id="CP001804">
    <property type="protein sequence ID" value="ACY15040.1"/>
    <property type="molecule type" value="Genomic_DNA"/>
</dbReference>